<keyword evidence="1" id="KW-0472">Membrane</keyword>
<evidence type="ECO:0000313" key="2">
    <source>
        <dbReference type="EMBL" id="RBR04069.1"/>
    </source>
</evidence>
<evidence type="ECO:0000256" key="1">
    <source>
        <dbReference type="SAM" id="Phobius"/>
    </source>
</evidence>
<keyword evidence="1" id="KW-1133">Transmembrane helix</keyword>
<keyword evidence="3" id="KW-1185">Reference proteome</keyword>
<reference evidence="2 3" key="1">
    <citation type="submission" date="2018-06" db="EMBL/GenBank/DDBJ databases">
        <title>Fusarium incarnatum-equiseti species complex species 28.</title>
        <authorList>
            <person name="Gardiner D.M."/>
        </authorList>
    </citation>
    <scope>NUCLEOTIDE SEQUENCE [LARGE SCALE GENOMIC DNA]</scope>
    <source>
        <strain evidence="2 3">FIESC_28</strain>
    </source>
</reference>
<dbReference type="EMBL" id="QKXC01000441">
    <property type="protein sequence ID" value="RBR04069.1"/>
    <property type="molecule type" value="Genomic_DNA"/>
</dbReference>
<sequence>MSNLPAGCHCHLPYQNYAYKSSFDYQESLAELYRIPYLKSLNETATMTYLNITTPEPDSAHLAFTRDSAAGFMLGAVGGIVAFVLSYLAVCFTVSNLRARRQRQREERELMELIEMMELSDVEPDSP</sequence>
<comment type="caution">
    <text evidence="2">The sequence shown here is derived from an EMBL/GenBank/DDBJ whole genome shotgun (WGS) entry which is preliminary data.</text>
</comment>
<gene>
    <name evidence="2" type="ORF">FIESC28_11646</name>
</gene>
<feature type="transmembrane region" description="Helical" evidence="1">
    <location>
        <begin position="72"/>
        <end position="95"/>
    </location>
</feature>
<organism evidence="2 3">
    <name type="scientific">Fusarium coffeatum</name>
    <dbReference type="NCBI Taxonomy" id="231269"/>
    <lineage>
        <taxon>Eukaryota</taxon>
        <taxon>Fungi</taxon>
        <taxon>Dikarya</taxon>
        <taxon>Ascomycota</taxon>
        <taxon>Pezizomycotina</taxon>
        <taxon>Sordariomycetes</taxon>
        <taxon>Hypocreomycetidae</taxon>
        <taxon>Hypocreales</taxon>
        <taxon>Nectriaceae</taxon>
        <taxon>Fusarium</taxon>
        <taxon>Fusarium incarnatum-equiseti species complex</taxon>
    </lineage>
</organism>
<dbReference type="Proteomes" id="UP000253153">
    <property type="component" value="Unassembled WGS sequence"/>
</dbReference>
<dbReference type="GeneID" id="42001062"/>
<evidence type="ECO:0000313" key="3">
    <source>
        <dbReference type="Proteomes" id="UP000253153"/>
    </source>
</evidence>
<name>A0A366QGK5_9HYPO</name>
<dbReference type="OrthoDB" id="5100167at2759"/>
<dbReference type="AlphaFoldDB" id="A0A366QGK5"/>
<keyword evidence="1" id="KW-0812">Transmembrane</keyword>
<protein>
    <submittedName>
        <fullName evidence="2">Uncharacterized protein</fullName>
    </submittedName>
</protein>
<dbReference type="RefSeq" id="XP_031010182.1">
    <property type="nucleotide sequence ID" value="XM_031165766.1"/>
</dbReference>
<accession>A0A366QGK5</accession>
<proteinExistence type="predicted"/>